<protein>
    <submittedName>
        <fullName evidence="3">DMT family transporter</fullName>
    </submittedName>
</protein>
<keyword evidence="1" id="KW-0472">Membrane</keyword>
<keyword evidence="1" id="KW-1133">Transmembrane helix</keyword>
<sequence>MTNSRAMPKKTNAYLLLHLTVFLFGFTGVLGKLISVGSSDIVWYRMGIAAIALGLYLVSFPKPKIPSESFPKVLATGAVIAIHWIFFFEAVKQSSVSVALVGVTSSTLFTALLSPLFTKRKILAYEVLLGIMVLVGIGVIFQISTSFRVGIILSVIAAALASVFTLINEQFIRSLAPSRVSFWEMAAGWAAVTLYFIFSGKFDAQFFSISTEDLLWLLVLGVACTAFAFVASIRVMEHLPAFTVSISINLEPIYAILLAFVIFEEYELWNFSFVIGATIIIASILLNSIIKKRLKQKAKLNT</sequence>
<feature type="transmembrane region" description="Helical" evidence="1">
    <location>
        <begin position="41"/>
        <end position="58"/>
    </location>
</feature>
<feature type="transmembrane region" description="Helical" evidence="1">
    <location>
        <begin position="70"/>
        <end position="88"/>
    </location>
</feature>
<evidence type="ECO:0000313" key="3">
    <source>
        <dbReference type="EMBL" id="TXC85100.1"/>
    </source>
</evidence>
<dbReference type="RefSeq" id="WP_147012204.1">
    <property type="nucleotide sequence ID" value="NZ_VORB01000001.1"/>
</dbReference>
<dbReference type="OrthoDB" id="9150437at2"/>
<dbReference type="GO" id="GO:0016020">
    <property type="term" value="C:membrane"/>
    <property type="evidence" value="ECO:0007669"/>
    <property type="project" value="InterPro"/>
</dbReference>
<dbReference type="PANTHER" id="PTHR22911">
    <property type="entry name" value="ACYL-MALONYL CONDENSING ENZYME-RELATED"/>
    <property type="match status" value="1"/>
</dbReference>
<feature type="transmembrane region" description="Helical" evidence="1">
    <location>
        <begin position="214"/>
        <end position="235"/>
    </location>
</feature>
<feature type="domain" description="EamA" evidence="2">
    <location>
        <begin position="149"/>
        <end position="288"/>
    </location>
</feature>
<gene>
    <name evidence="3" type="ORF">FRX97_00315</name>
</gene>
<keyword evidence="1" id="KW-0812">Transmembrane</keyword>
<evidence type="ECO:0000313" key="4">
    <source>
        <dbReference type="Proteomes" id="UP000321168"/>
    </source>
</evidence>
<evidence type="ECO:0000256" key="1">
    <source>
        <dbReference type="SAM" id="Phobius"/>
    </source>
</evidence>
<dbReference type="Pfam" id="PF00892">
    <property type="entry name" value="EamA"/>
    <property type="match status" value="2"/>
</dbReference>
<keyword evidence="4" id="KW-1185">Reference proteome</keyword>
<comment type="caution">
    <text evidence="3">The sequence shown here is derived from an EMBL/GenBank/DDBJ whole genome shotgun (WGS) entry which is preliminary data.</text>
</comment>
<feature type="transmembrane region" description="Helical" evidence="1">
    <location>
        <begin position="94"/>
        <end position="116"/>
    </location>
</feature>
<accession>A0A5C6VJK1</accession>
<feature type="transmembrane region" description="Helical" evidence="1">
    <location>
        <begin position="149"/>
        <end position="168"/>
    </location>
</feature>
<dbReference type="Proteomes" id="UP000321168">
    <property type="component" value="Unassembled WGS sequence"/>
</dbReference>
<feature type="transmembrane region" description="Helical" evidence="1">
    <location>
        <begin position="123"/>
        <end position="143"/>
    </location>
</feature>
<dbReference type="InterPro" id="IPR037185">
    <property type="entry name" value="EmrE-like"/>
</dbReference>
<organism evidence="3 4">
    <name type="scientific">Luteibaculum oceani</name>
    <dbReference type="NCBI Taxonomy" id="1294296"/>
    <lineage>
        <taxon>Bacteria</taxon>
        <taxon>Pseudomonadati</taxon>
        <taxon>Bacteroidota</taxon>
        <taxon>Flavobacteriia</taxon>
        <taxon>Flavobacteriales</taxon>
        <taxon>Luteibaculaceae</taxon>
        <taxon>Luteibaculum</taxon>
    </lineage>
</organism>
<name>A0A5C6VJK1_9FLAO</name>
<dbReference type="AlphaFoldDB" id="A0A5C6VJK1"/>
<reference evidence="3 4" key="1">
    <citation type="submission" date="2019-08" db="EMBL/GenBank/DDBJ databases">
        <title>Genome of Luteibaculum oceani JCM 18817.</title>
        <authorList>
            <person name="Bowman J.P."/>
        </authorList>
    </citation>
    <scope>NUCLEOTIDE SEQUENCE [LARGE SCALE GENOMIC DNA]</scope>
    <source>
        <strain evidence="3 4">JCM 18817</strain>
    </source>
</reference>
<feature type="transmembrane region" description="Helical" evidence="1">
    <location>
        <begin position="180"/>
        <end position="198"/>
    </location>
</feature>
<feature type="transmembrane region" description="Helical" evidence="1">
    <location>
        <begin position="242"/>
        <end position="263"/>
    </location>
</feature>
<feature type="domain" description="EamA" evidence="2">
    <location>
        <begin position="13"/>
        <end position="141"/>
    </location>
</feature>
<evidence type="ECO:0000259" key="2">
    <source>
        <dbReference type="Pfam" id="PF00892"/>
    </source>
</evidence>
<feature type="transmembrane region" description="Helical" evidence="1">
    <location>
        <begin position="269"/>
        <end position="290"/>
    </location>
</feature>
<dbReference type="SUPFAM" id="SSF103481">
    <property type="entry name" value="Multidrug resistance efflux transporter EmrE"/>
    <property type="match status" value="2"/>
</dbReference>
<dbReference type="InterPro" id="IPR000620">
    <property type="entry name" value="EamA_dom"/>
</dbReference>
<dbReference type="PANTHER" id="PTHR22911:SF79">
    <property type="entry name" value="MOBA-LIKE NTP TRANSFERASE DOMAIN-CONTAINING PROTEIN"/>
    <property type="match status" value="1"/>
</dbReference>
<proteinExistence type="predicted"/>
<dbReference type="EMBL" id="VORB01000001">
    <property type="protein sequence ID" value="TXC85100.1"/>
    <property type="molecule type" value="Genomic_DNA"/>
</dbReference>